<dbReference type="PATRIC" id="fig|1212765.3.peg.327"/>
<organism evidence="1 2">
    <name type="scientific">Mycoplasma haematolamae (strain Purdue)</name>
    <dbReference type="NCBI Taxonomy" id="1212765"/>
    <lineage>
        <taxon>Bacteria</taxon>
        <taxon>Bacillati</taxon>
        <taxon>Mycoplasmatota</taxon>
        <taxon>Mollicutes</taxon>
        <taxon>Mycoplasmataceae</taxon>
        <taxon>Mycoplasma</taxon>
    </lineage>
</organism>
<reference evidence="1 2" key="1">
    <citation type="journal article" date="2012" name="J. Bacteriol.">
        <title>Genome Sequence of "Candidatus Mycoplasma haemolamae" Strain Purdue, a Red Blood Cell Pathogen of Alpacas (Vicugna pacos) and Llamas (Lama glama).</title>
        <authorList>
            <person name="Guimaraes A.M."/>
            <person name="Toth B."/>
            <person name="Santos A.P."/>
            <person name="do Nascimento N.C."/>
            <person name="Kritchevsky J.E."/>
            <person name="Messick J.B."/>
        </authorList>
    </citation>
    <scope>NUCLEOTIDE SEQUENCE [LARGE SCALE GENOMIC DNA]</scope>
    <source>
        <strain evidence="1 2">Purdue</strain>
    </source>
</reference>
<dbReference type="AlphaFoldDB" id="I7B9B9"/>
<gene>
    <name evidence="1" type="ordered locus">MHLP_01475</name>
</gene>
<dbReference type="EMBL" id="CP003731">
    <property type="protein sequence ID" value="AFO51875.1"/>
    <property type="molecule type" value="Genomic_DNA"/>
</dbReference>
<dbReference type="HOGENOM" id="CLU_1702303_0_0_14"/>
<name>I7B9B9_MYCHA</name>
<proteinExistence type="predicted"/>
<evidence type="ECO:0000313" key="2">
    <source>
        <dbReference type="Proteomes" id="UP000006502"/>
    </source>
</evidence>
<dbReference type="STRING" id="1212765.MHLP_01475"/>
<evidence type="ECO:0000313" key="1">
    <source>
        <dbReference type="EMBL" id="AFO51875.1"/>
    </source>
</evidence>
<dbReference type="Proteomes" id="UP000006502">
    <property type="component" value="Chromosome"/>
</dbReference>
<accession>I7B9B9</accession>
<keyword evidence="2" id="KW-1185">Reference proteome</keyword>
<protein>
    <submittedName>
        <fullName evidence="1">Uncharacterized protein</fullName>
    </submittedName>
</protein>
<dbReference type="KEGG" id="mhl:MHLP_01475"/>
<reference evidence="2" key="2">
    <citation type="submission" date="2012-07" db="EMBL/GenBank/DDBJ databases">
        <title>Complete genome sequence of 'Candidatus Mycoplasma haemolamae'.</title>
        <authorList>
            <person name="Guimaraes A.M.S."/>
            <person name="Toth B."/>
            <person name="Santos A.P."/>
            <person name="Nascimento N.C."/>
            <person name="Sojka J.E."/>
            <person name="Messick J.B."/>
        </authorList>
    </citation>
    <scope>NUCLEOTIDE SEQUENCE [LARGE SCALE GENOMIC DNA]</scope>
    <source>
        <strain evidence="2">Purdue</strain>
    </source>
</reference>
<sequence length="156" mass="17158">MIKEITIGLGGLGTVGVAGGGSAYAAGAFDAYLYQGKPVEFRFKNKDSSEPITLRCEPLRSDTYTWASGIMTSETTAEIECFNLVIYDSREQLKIHERKEESQIPLKEGLACNVNPQNEVTCSINNQEGSVTYKKKEQTYEGSTSAKVTIKLSWSN</sequence>